<dbReference type="GO" id="GO:0016747">
    <property type="term" value="F:acyltransferase activity, transferring groups other than amino-acyl groups"/>
    <property type="evidence" value="ECO:0007669"/>
    <property type="project" value="InterPro"/>
</dbReference>
<keyword evidence="5" id="KW-1185">Reference proteome</keyword>
<reference evidence="4 5" key="1">
    <citation type="submission" date="2020-01" db="EMBL/GenBank/DDBJ databases">
        <title>Genomic analysis of Aminipila sp. CBA3637.</title>
        <authorList>
            <person name="Kim Y.B."/>
            <person name="Roh S.W."/>
        </authorList>
    </citation>
    <scope>NUCLEOTIDE SEQUENCE [LARGE SCALE GENOMIC DNA]</scope>
    <source>
        <strain evidence="4 5">CBA3637</strain>
    </source>
</reference>
<dbReference type="InterPro" id="IPR016181">
    <property type="entry name" value="Acyl_CoA_acyltransferase"/>
</dbReference>
<dbReference type="Pfam" id="PF13673">
    <property type="entry name" value="Acetyltransf_10"/>
    <property type="match status" value="1"/>
</dbReference>
<gene>
    <name evidence="4" type="ORF">Ami3637_14995</name>
</gene>
<dbReference type="PANTHER" id="PTHR43800:SF1">
    <property type="entry name" value="PEPTIDYL-LYSINE N-ACETYLTRANSFERASE YJAB"/>
    <property type="match status" value="1"/>
</dbReference>
<feature type="domain" description="N-acetyltransferase" evidence="3">
    <location>
        <begin position="7"/>
        <end position="150"/>
    </location>
</feature>
<dbReference type="AlphaFoldDB" id="A0A6P1MFN4"/>
<evidence type="ECO:0000313" key="5">
    <source>
        <dbReference type="Proteomes" id="UP000463883"/>
    </source>
</evidence>
<keyword evidence="1 4" id="KW-0808">Transferase</keyword>
<dbReference type="PANTHER" id="PTHR43800">
    <property type="entry name" value="PEPTIDYL-LYSINE N-ACETYLTRANSFERASE YJAB"/>
    <property type="match status" value="1"/>
</dbReference>
<accession>A0A6P1MFN4</accession>
<proteinExistence type="predicted"/>
<evidence type="ECO:0000256" key="1">
    <source>
        <dbReference type="ARBA" id="ARBA00022679"/>
    </source>
</evidence>
<evidence type="ECO:0000259" key="3">
    <source>
        <dbReference type="PROSITE" id="PS51186"/>
    </source>
</evidence>
<dbReference type="CDD" id="cd04301">
    <property type="entry name" value="NAT_SF"/>
    <property type="match status" value="1"/>
</dbReference>
<dbReference type="InterPro" id="IPR000182">
    <property type="entry name" value="GNAT_dom"/>
</dbReference>
<dbReference type="Gene3D" id="3.40.630.30">
    <property type="match status" value="1"/>
</dbReference>
<keyword evidence="2" id="KW-0012">Acyltransferase</keyword>
<dbReference type="RefSeq" id="WP_162363275.1">
    <property type="nucleotide sequence ID" value="NZ_CP047591.1"/>
</dbReference>
<evidence type="ECO:0000256" key="2">
    <source>
        <dbReference type="ARBA" id="ARBA00023315"/>
    </source>
</evidence>
<dbReference type="Proteomes" id="UP000463883">
    <property type="component" value="Chromosome"/>
</dbReference>
<dbReference type="KEGG" id="amic:Ami3637_14995"/>
<dbReference type="SUPFAM" id="SSF55729">
    <property type="entry name" value="Acyl-CoA N-acyltransferases (Nat)"/>
    <property type="match status" value="1"/>
</dbReference>
<dbReference type="EMBL" id="CP047591">
    <property type="protein sequence ID" value="QHI73510.1"/>
    <property type="molecule type" value="Genomic_DNA"/>
</dbReference>
<dbReference type="PROSITE" id="PS51186">
    <property type="entry name" value="GNAT"/>
    <property type="match status" value="1"/>
</dbReference>
<protein>
    <submittedName>
        <fullName evidence="4">GNAT family N-acetyltransferase</fullName>
    </submittedName>
</protein>
<evidence type="ECO:0000313" key="4">
    <source>
        <dbReference type="EMBL" id="QHI73510.1"/>
    </source>
</evidence>
<sequence>MLIENPVRTPNLMNELTAVWLDSVKATHTFLSEDNIDELIPFVQTGLQTISKLIVAYELNRAVGFIGIEDDKIEMLFVQSDCIGIGVGKSLISEAIDKYNVQYVDVNEQNPNAAAFYQHFNFITFERTDFDEQGNPFPILKMRLEYKKEV</sequence>
<name>A0A6P1MFN4_9FIRM</name>
<organism evidence="4 5">
    <name type="scientific">Aminipila terrae</name>
    <dbReference type="NCBI Taxonomy" id="2697030"/>
    <lineage>
        <taxon>Bacteria</taxon>
        <taxon>Bacillati</taxon>
        <taxon>Bacillota</taxon>
        <taxon>Clostridia</taxon>
        <taxon>Peptostreptococcales</taxon>
        <taxon>Anaerovoracaceae</taxon>
        <taxon>Aminipila</taxon>
    </lineage>
</organism>